<feature type="region of interest" description="Disordered" evidence="10">
    <location>
        <begin position="370"/>
        <end position="453"/>
    </location>
</feature>
<feature type="transmembrane region" description="Helical" evidence="11">
    <location>
        <begin position="69"/>
        <end position="89"/>
    </location>
</feature>
<evidence type="ECO:0000256" key="8">
    <source>
        <dbReference type="ARBA" id="ARBA00023170"/>
    </source>
</evidence>
<dbReference type="OrthoDB" id="2874149at2759"/>
<evidence type="ECO:0000256" key="5">
    <source>
        <dbReference type="ARBA" id="ARBA00022989"/>
    </source>
</evidence>
<dbReference type="PANTHER" id="PTHR28097">
    <property type="entry name" value="PHEROMONE A FACTOR RECEPTOR"/>
    <property type="match status" value="1"/>
</dbReference>
<evidence type="ECO:0000256" key="11">
    <source>
        <dbReference type="SAM" id="Phobius"/>
    </source>
</evidence>
<sequence>MAVPYPLFPIFSFLAFLLVLIPLPWHLQAWNAGTCLFMIWAATGSLIEFVDSIVWHGSIDNVAPIWCDISTKLLIGAGVGIPAASLCINRRLYSIVSVRTAAISRQAKRNAMLIDIAIAVGFPVLVMILHVVVQGHRFNIFEDIGCVPTIYNTPPAYPLVIMWPVVLGAISFVYAALTLRAFWKRRIEFSTIITSGSSLTTSRYLRLMILSCVEMGCDLPLGAYSMYINLVGVAVAPWTSWADVHFNFGFVQTVPGVIWRSDYRNVIAMEMGRWIYPCCAIAFFLLFGFAEEARRHYASAFKWLSAKLGVTSMSIRKPQLKGFRINGSEKGILPLASEPLPPYSASSQHAMLSSASTFACKGFDFETLKSSPQSSSSVLASDSPSSGPVDPAWPSAFVRHSHPLDLGFPTSPTTSECSASSMDDSSHDLSLPPPPPVAGSRPPSPAHPPHPGH</sequence>
<comment type="caution">
    <text evidence="12">The sequence shown here is derived from an EMBL/GenBank/DDBJ whole genome shotgun (WGS) entry which is preliminary data.</text>
</comment>
<dbReference type="PRINTS" id="PR00901">
    <property type="entry name" value="PHEROMONEBAR"/>
</dbReference>
<keyword evidence="13" id="KW-1185">Reference proteome</keyword>
<reference evidence="12 13" key="1">
    <citation type="submission" date="2018-11" db="EMBL/GenBank/DDBJ databases">
        <title>Genome assembly of Steccherinum ochraceum LE-BIN_3174, the white-rot fungus of the Steccherinaceae family (The Residual Polyporoid clade, Polyporales, Basidiomycota).</title>
        <authorList>
            <person name="Fedorova T.V."/>
            <person name="Glazunova O.A."/>
            <person name="Landesman E.O."/>
            <person name="Moiseenko K.V."/>
            <person name="Psurtseva N.V."/>
            <person name="Savinova O.S."/>
            <person name="Shakhova N.V."/>
            <person name="Tyazhelova T.V."/>
            <person name="Vasina D.V."/>
        </authorList>
    </citation>
    <scope>NUCLEOTIDE SEQUENCE [LARGE SCALE GENOMIC DNA]</scope>
    <source>
        <strain evidence="12 13">LE-BIN_3174</strain>
    </source>
</reference>
<evidence type="ECO:0000256" key="4">
    <source>
        <dbReference type="ARBA" id="ARBA00022692"/>
    </source>
</evidence>
<keyword evidence="5 11" id="KW-1133">Transmembrane helix</keyword>
<dbReference type="AlphaFoldDB" id="A0A4R0RKW5"/>
<feature type="transmembrane region" description="Helical" evidence="11">
    <location>
        <begin position="6"/>
        <end position="25"/>
    </location>
</feature>
<feature type="transmembrane region" description="Helical" evidence="11">
    <location>
        <begin position="37"/>
        <end position="57"/>
    </location>
</feature>
<dbReference type="Proteomes" id="UP000292702">
    <property type="component" value="Unassembled WGS sequence"/>
</dbReference>
<feature type="compositionally biased region" description="Pro residues" evidence="10">
    <location>
        <begin position="431"/>
        <end position="453"/>
    </location>
</feature>
<evidence type="ECO:0000256" key="1">
    <source>
        <dbReference type="ARBA" id="ARBA00004141"/>
    </source>
</evidence>
<dbReference type="EMBL" id="RWJN01000332">
    <property type="protein sequence ID" value="TCD62964.1"/>
    <property type="molecule type" value="Genomic_DNA"/>
</dbReference>
<evidence type="ECO:0000313" key="13">
    <source>
        <dbReference type="Proteomes" id="UP000292702"/>
    </source>
</evidence>
<dbReference type="GO" id="GO:0005886">
    <property type="term" value="C:plasma membrane"/>
    <property type="evidence" value="ECO:0007669"/>
    <property type="project" value="TreeGrafter"/>
</dbReference>
<dbReference type="PRINTS" id="PR00899">
    <property type="entry name" value="GPCRSTE3"/>
</dbReference>
<accession>A0A4R0RKW5</accession>
<evidence type="ECO:0000256" key="2">
    <source>
        <dbReference type="ARBA" id="ARBA00011085"/>
    </source>
</evidence>
<evidence type="ECO:0000313" key="12">
    <source>
        <dbReference type="EMBL" id="TCD62964.1"/>
    </source>
</evidence>
<evidence type="ECO:0000256" key="3">
    <source>
        <dbReference type="ARBA" id="ARBA00022507"/>
    </source>
</evidence>
<organism evidence="12 13">
    <name type="scientific">Steccherinum ochraceum</name>
    <dbReference type="NCBI Taxonomy" id="92696"/>
    <lineage>
        <taxon>Eukaryota</taxon>
        <taxon>Fungi</taxon>
        <taxon>Dikarya</taxon>
        <taxon>Basidiomycota</taxon>
        <taxon>Agaricomycotina</taxon>
        <taxon>Agaricomycetes</taxon>
        <taxon>Polyporales</taxon>
        <taxon>Steccherinaceae</taxon>
        <taxon>Steccherinum</taxon>
    </lineage>
</organism>
<feature type="compositionally biased region" description="Low complexity" evidence="10">
    <location>
        <begin position="370"/>
        <end position="388"/>
    </location>
</feature>
<dbReference type="GO" id="GO:0000750">
    <property type="term" value="P:pheromone-dependent signal transduction involved in conjugation with cellular fusion"/>
    <property type="evidence" value="ECO:0007669"/>
    <property type="project" value="TreeGrafter"/>
</dbReference>
<comment type="subcellular location">
    <subcellularLocation>
        <location evidence="1">Membrane</location>
        <topology evidence="1">Multi-pass membrane protein</topology>
    </subcellularLocation>
</comment>
<keyword evidence="8 12" id="KW-0675">Receptor</keyword>
<dbReference type="InterPro" id="IPR000481">
    <property type="entry name" value="GPCR_Pheromne_B_alpha_rcpt"/>
</dbReference>
<dbReference type="Pfam" id="PF02076">
    <property type="entry name" value="STE3"/>
    <property type="match status" value="1"/>
</dbReference>
<dbReference type="PANTHER" id="PTHR28097:SF1">
    <property type="entry name" value="PHEROMONE A FACTOR RECEPTOR"/>
    <property type="match status" value="1"/>
</dbReference>
<evidence type="ECO:0000256" key="6">
    <source>
        <dbReference type="ARBA" id="ARBA00023040"/>
    </source>
</evidence>
<proteinExistence type="inferred from homology"/>
<dbReference type="GO" id="GO:0004934">
    <property type="term" value="F:mating-type alpha-factor pheromone receptor activity"/>
    <property type="evidence" value="ECO:0007669"/>
    <property type="project" value="InterPro"/>
</dbReference>
<keyword evidence="6" id="KW-0297">G-protein coupled receptor</keyword>
<protein>
    <submittedName>
        <fullName evidence="12">A-factor receptor</fullName>
    </submittedName>
</protein>
<evidence type="ECO:0000256" key="7">
    <source>
        <dbReference type="ARBA" id="ARBA00023136"/>
    </source>
</evidence>
<evidence type="ECO:0000256" key="10">
    <source>
        <dbReference type="SAM" id="MobiDB-lite"/>
    </source>
</evidence>
<dbReference type="CDD" id="cd14966">
    <property type="entry name" value="7tmD_STE3"/>
    <property type="match status" value="1"/>
</dbReference>
<gene>
    <name evidence="12" type="primary">STE3_2</name>
    <name evidence="12" type="ORF">EIP91_006171</name>
</gene>
<keyword evidence="9" id="KW-0807">Transducer</keyword>
<dbReference type="InterPro" id="IPR001499">
    <property type="entry name" value="GPCR_STE3"/>
</dbReference>
<comment type="similarity">
    <text evidence="2">Belongs to the G-protein coupled receptor 4 family.</text>
</comment>
<keyword evidence="7 11" id="KW-0472">Membrane</keyword>
<evidence type="ECO:0000256" key="9">
    <source>
        <dbReference type="ARBA" id="ARBA00023224"/>
    </source>
</evidence>
<name>A0A4R0RKW5_9APHY</name>
<dbReference type="STRING" id="92696.A0A4R0RKW5"/>
<keyword evidence="4 11" id="KW-0812">Transmembrane</keyword>
<keyword evidence="3" id="KW-0589">Pheromone response</keyword>
<feature type="transmembrane region" description="Helical" evidence="11">
    <location>
        <begin position="161"/>
        <end position="183"/>
    </location>
</feature>
<feature type="transmembrane region" description="Helical" evidence="11">
    <location>
        <begin position="274"/>
        <end position="290"/>
    </location>
</feature>
<feature type="transmembrane region" description="Helical" evidence="11">
    <location>
        <begin position="110"/>
        <end position="133"/>
    </location>
</feature>